<feature type="region of interest" description="Disordered" evidence="1">
    <location>
        <begin position="165"/>
        <end position="184"/>
    </location>
</feature>
<comment type="caution">
    <text evidence="2">The sequence shown here is derived from an EMBL/GenBank/DDBJ whole genome shotgun (WGS) entry which is preliminary data.</text>
</comment>
<dbReference type="EMBL" id="CAJHUB010000649">
    <property type="protein sequence ID" value="CAD7667848.1"/>
    <property type="molecule type" value="Genomic_DNA"/>
</dbReference>
<keyword evidence="3" id="KW-1185">Reference proteome</keyword>
<feature type="compositionally biased region" description="Low complexity" evidence="1">
    <location>
        <begin position="111"/>
        <end position="126"/>
    </location>
</feature>
<dbReference type="Proteomes" id="UP000645828">
    <property type="component" value="Unassembled WGS sequence"/>
</dbReference>
<sequence>MPGPETWCHTMLLGSGLQTSSLSQLVSWTTTHLALGRPQALCPSPLPVVPLREAGFVRSPRPAAAPPLAHAHAHSPPPPPAAPPRPARPGSRPGGGDATPRAPAPPPRPAGPGSRVPGPRSQVPGPGSRPSPPGPSPCRRPAPPPPPFRVLDPALQRWQVLCQTLPLRSARPPPRRQIGLSPPL</sequence>
<evidence type="ECO:0000313" key="3">
    <source>
        <dbReference type="Proteomes" id="UP000645828"/>
    </source>
</evidence>
<dbReference type="AlphaFoldDB" id="A0A811XUQ2"/>
<feature type="compositionally biased region" description="Low complexity" evidence="1">
    <location>
        <begin position="59"/>
        <end position="70"/>
    </location>
</feature>
<evidence type="ECO:0000313" key="2">
    <source>
        <dbReference type="EMBL" id="CAD7667848.1"/>
    </source>
</evidence>
<name>A0A811XUQ2_NYCPR</name>
<accession>A0A811XUQ2</accession>
<feature type="compositionally biased region" description="Pro residues" evidence="1">
    <location>
        <begin position="127"/>
        <end position="148"/>
    </location>
</feature>
<protein>
    <submittedName>
        <fullName evidence="2">(raccoon dog) hypothetical protein</fullName>
    </submittedName>
</protein>
<reference evidence="2" key="1">
    <citation type="submission" date="2020-12" db="EMBL/GenBank/DDBJ databases">
        <authorList>
            <consortium name="Molecular Ecology Group"/>
        </authorList>
    </citation>
    <scope>NUCLEOTIDE SEQUENCE</scope>
    <source>
        <strain evidence="2">TBG_1078</strain>
    </source>
</reference>
<gene>
    <name evidence="2" type="ORF">NYPRO_LOCUS1132</name>
</gene>
<proteinExistence type="predicted"/>
<evidence type="ECO:0000256" key="1">
    <source>
        <dbReference type="SAM" id="MobiDB-lite"/>
    </source>
</evidence>
<feature type="compositionally biased region" description="Pro residues" evidence="1">
    <location>
        <begin position="75"/>
        <end position="87"/>
    </location>
</feature>
<organism evidence="2 3">
    <name type="scientific">Nyctereutes procyonoides</name>
    <name type="common">Raccoon dog</name>
    <name type="synonym">Canis procyonoides</name>
    <dbReference type="NCBI Taxonomy" id="34880"/>
    <lineage>
        <taxon>Eukaryota</taxon>
        <taxon>Metazoa</taxon>
        <taxon>Chordata</taxon>
        <taxon>Craniata</taxon>
        <taxon>Vertebrata</taxon>
        <taxon>Euteleostomi</taxon>
        <taxon>Mammalia</taxon>
        <taxon>Eutheria</taxon>
        <taxon>Laurasiatheria</taxon>
        <taxon>Carnivora</taxon>
        <taxon>Caniformia</taxon>
        <taxon>Canidae</taxon>
        <taxon>Nyctereutes</taxon>
    </lineage>
</organism>
<feature type="region of interest" description="Disordered" evidence="1">
    <location>
        <begin position="59"/>
        <end position="151"/>
    </location>
</feature>